<dbReference type="Gene3D" id="1.10.260.40">
    <property type="entry name" value="lambda repressor-like DNA-binding domains"/>
    <property type="match status" value="1"/>
</dbReference>
<dbReference type="GO" id="GO:0003677">
    <property type="term" value="F:DNA binding"/>
    <property type="evidence" value="ECO:0007669"/>
    <property type="project" value="UniProtKB-KW"/>
</dbReference>
<organism evidence="3">
    <name type="scientific">bioreactor metagenome</name>
    <dbReference type="NCBI Taxonomy" id="1076179"/>
    <lineage>
        <taxon>unclassified sequences</taxon>
        <taxon>metagenomes</taxon>
        <taxon>ecological metagenomes</taxon>
    </lineage>
</organism>
<dbReference type="PROSITE" id="PS50943">
    <property type="entry name" value="HTH_CROC1"/>
    <property type="match status" value="1"/>
</dbReference>
<comment type="caution">
    <text evidence="3">The sequence shown here is derived from an EMBL/GenBank/DDBJ whole genome shotgun (WGS) entry which is preliminary data.</text>
</comment>
<evidence type="ECO:0000313" key="3">
    <source>
        <dbReference type="EMBL" id="MPM14841.1"/>
    </source>
</evidence>
<keyword evidence="1" id="KW-0238">DNA-binding</keyword>
<dbReference type="AlphaFoldDB" id="A0A644XGF4"/>
<sequence>MAMAEVLRDKRKALGLTQEQVANYLGITTPAVNKWEKGLSCPDLTLLPILARLLKTDPNTLFGFQENLTDREITLFLNDVAQYMKNGNYLQTFSMAMEKVREYPQCAGLQHSVAMVLEGGLIMTELPDEDKERCRAQIAKLYERVAQCDDLMLANSARYMLASKSIQQRNYDKAQELLDQIPKKGIPDKRTLQAELLAKQGKTAEAEAILERMALNSLQETLMTVVKLIPLLTADGKSEQAEQLAGASRTECEAFGLWQYSAYLAQMQLAVSSRDIKESIRLIAAMLRAAETPWDISACPLFCHQLRKENAENMGQDFLPPLLSELESNPEYAFLREEPEFQKLLAEYREKIRSPH</sequence>
<dbReference type="Pfam" id="PF01381">
    <property type="entry name" value="HTH_3"/>
    <property type="match status" value="1"/>
</dbReference>
<dbReference type="CDD" id="cd00093">
    <property type="entry name" value="HTH_XRE"/>
    <property type="match status" value="1"/>
</dbReference>
<accession>A0A644XGF4</accession>
<dbReference type="PANTHER" id="PTHR46558:SF11">
    <property type="entry name" value="HTH-TYPE TRANSCRIPTIONAL REGULATOR XRE"/>
    <property type="match status" value="1"/>
</dbReference>
<reference evidence="3" key="1">
    <citation type="submission" date="2019-08" db="EMBL/GenBank/DDBJ databases">
        <authorList>
            <person name="Kucharzyk K."/>
            <person name="Murdoch R.W."/>
            <person name="Higgins S."/>
            <person name="Loffler F."/>
        </authorList>
    </citation>
    <scope>NUCLEOTIDE SEQUENCE</scope>
</reference>
<dbReference type="Gene3D" id="1.25.40.10">
    <property type="entry name" value="Tetratricopeptide repeat domain"/>
    <property type="match status" value="1"/>
</dbReference>
<dbReference type="PANTHER" id="PTHR46558">
    <property type="entry name" value="TRACRIPTIONAL REGULATORY PROTEIN-RELATED-RELATED"/>
    <property type="match status" value="1"/>
</dbReference>
<gene>
    <name evidence="3" type="ORF">SDC9_61205</name>
</gene>
<evidence type="ECO:0000256" key="1">
    <source>
        <dbReference type="ARBA" id="ARBA00023125"/>
    </source>
</evidence>
<protein>
    <recommendedName>
        <fullName evidence="2">HTH cro/C1-type domain-containing protein</fullName>
    </recommendedName>
</protein>
<evidence type="ECO:0000259" key="2">
    <source>
        <dbReference type="PROSITE" id="PS50943"/>
    </source>
</evidence>
<dbReference type="SMART" id="SM00530">
    <property type="entry name" value="HTH_XRE"/>
    <property type="match status" value="1"/>
</dbReference>
<proteinExistence type="predicted"/>
<name>A0A644XGF4_9ZZZZ</name>
<dbReference type="InterPro" id="IPR001387">
    <property type="entry name" value="Cro/C1-type_HTH"/>
</dbReference>
<dbReference type="SUPFAM" id="SSF47413">
    <property type="entry name" value="lambda repressor-like DNA-binding domains"/>
    <property type="match status" value="1"/>
</dbReference>
<feature type="domain" description="HTH cro/C1-type" evidence="2">
    <location>
        <begin position="7"/>
        <end position="61"/>
    </location>
</feature>
<dbReference type="EMBL" id="VSSQ01002347">
    <property type="protein sequence ID" value="MPM14841.1"/>
    <property type="molecule type" value="Genomic_DNA"/>
</dbReference>
<dbReference type="InterPro" id="IPR011990">
    <property type="entry name" value="TPR-like_helical_dom_sf"/>
</dbReference>
<dbReference type="InterPro" id="IPR010982">
    <property type="entry name" value="Lambda_DNA-bd_dom_sf"/>
</dbReference>